<name>A0A926F072_9FIRM</name>
<organism evidence="1 2">
    <name type="scientific">Wansuia hejianensis</name>
    <dbReference type="NCBI Taxonomy" id="2763667"/>
    <lineage>
        <taxon>Bacteria</taxon>
        <taxon>Bacillati</taxon>
        <taxon>Bacillota</taxon>
        <taxon>Clostridia</taxon>
        <taxon>Lachnospirales</taxon>
        <taxon>Lachnospiraceae</taxon>
        <taxon>Wansuia</taxon>
    </lineage>
</organism>
<gene>
    <name evidence="1" type="ORF">H8689_07375</name>
</gene>
<sequence length="128" mass="13949">MKIRAYFGDMDKANEVINKLQNSGFNNSFFDANDHHLINTNVQTNLTSTSGATSLSDLVLRSARGGANEVSSPLDATSPMASGFGNFEEITDMNFTVTVDVNDKDFNKAKKIIKNMGGILDDSNLSHR</sequence>
<evidence type="ECO:0000313" key="2">
    <source>
        <dbReference type="Proteomes" id="UP000601522"/>
    </source>
</evidence>
<dbReference type="Proteomes" id="UP000601522">
    <property type="component" value="Unassembled WGS sequence"/>
</dbReference>
<dbReference type="RefSeq" id="WP_249323770.1">
    <property type="nucleotide sequence ID" value="NZ_JACRTK010000003.1"/>
</dbReference>
<reference evidence="1 2" key="1">
    <citation type="submission" date="2020-08" db="EMBL/GenBank/DDBJ databases">
        <title>Genome public.</title>
        <authorList>
            <person name="Liu C."/>
            <person name="Sun Q."/>
        </authorList>
    </citation>
    <scope>NUCLEOTIDE SEQUENCE [LARGE SCALE GENOMIC DNA]</scope>
    <source>
        <strain evidence="1 2">NSJ-26</strain>
    </source>
</reference>
<dbReference type="EMBL" id="JACRTK010000003">
    <property type="protein sequence ID" value="MBC8590931.1"/>
    <property type="molecule type" value="Genomic_DNA"/>
</dbReference>
<keyword evidence="2" id="KW-1185">Reference proteome</keyword>
<comment type="caution">
    <text evidence="1">The sequence shown here is derived from an EMBL/GenBank/DDBJ whole genome shotgun (WGS) entry which is preliminary data.</text>
</comment>
<protein>
    <submittedName>
        <fullName evidence="1">Uncharacterized protein</fullName>
    </submittedName>
</protein>
<accession>A0A926F072</accession>
<proteinExistence type="predicted"/>
<evidence type="ECO:0000313" key="1">
    <source>
        <dbReference type="EMBL" id="MBC8590931.1"/>
    </source>
</evidence>
<dbReference type="AlphaFoldDB" id="A0A926F072"/>